<accession>A0A6G1E046</accession>
<proteinExistence type="predicted"/>
<dbReference type="AlphaFoldDB" id="A0A6G1E046"/>
<evidence type="ECO:0000313" key="2">
    <source>
        <dbReference type="Proteomes" id="UP000479710"/>
    </source>
</evidence>
<dbReference type="Proteomes" id="UP000479710">
    <property type="component" value="Unassembled WGS sequence"/>
</dbReference>
<gene>
    <name evidence="1" type="ORF">E2562_023099</name>
</gene>
<keyword evidence="2" id="KW-1185">Reference proteome</keyword>
<name>A0A6G1E046_9ORYZ</name>
<evidence type="ECO:0000313" key="1">
    <source>
        <dbReference type="EMBL" id="KAF0918160.1"/>
    </source>
</evidence>
<reference evidence="1 2" key="1">
    <citation type="submission" date="2019-11" db="EMBL/GenBank/DDBJ databases">
        <title>Whole genome sequence of Oryza granulata.</title>
        <authorList>
            <person name="Li W."/>
        </authorList>
    </citation>
    <scope>NUCLEOTIDE SEQUENCE [LARGE SCALE GENOMIC DNA]</scope>
    <source>
        <strain evidence="2">cv. Menghai</strain>
        <tissue evidence="1">Leaf</tissue>
    </source>
</reference>
<sequence length="69" mass="7554">MEETNGLKVKDFLSVSDFQRKDLHKTTLRTSDPGLILGPSPSNAAARRFALSSLTALSSMQFHPILPLV</sequence>
<organism evidence="1 2">
    <name type="scientific">Oryza meyeriana var. granulata</name>
    <dbReference type="NCBI Taxonomy" id="110450"/>
    <lineage>
        <taxon>Eukaryota</taxon>
        <taxon>Viridiplantae</taxon>
        <taxon>Streptophyta</taxon>
        <taxon>Embryophyta</taxon>
        <taxon>Tracheophyta</taxon>
        <taxon>Spermatophyta</taxon>
        <taxon>Magnoliopsida</taxon>
        <taxon>Liliopsida</taxon>
        <taxon>Poales</taxon>
        <taxon>Poaceae</taxon>
        <taxon>BOP clade</taxon>
        <taxon>Oryzoideae</taxon>
        <taxon>Oryzeae</taxon>
        <taxon>Oryzinae</taxon>
        <taxon>Oryza</taxon>
        <taxon>Oryza meyeriana</taxon>
    </lineage>
</organism>
<protein>
    <submittedName>
        <fullName evidence="1">Uncharacterized protein</fullName>
    </submittedName>
</protein>
<comment type="caution">
    <text evidence="1">The sequence shown here is derived from an EMBL/GenBank/DDBJ whole genome shotgun (WGS) entry which is preliminary data.</text>
</comment>
<dbReference type="EMBL" id="SPHZ02000005">
    <property type="protein sequence ID" value="KAF0918160.1"/>
    <property type="molecule type" value="Genomic_DNA"/>
</dbReference>